<accession>S3W7N6</accession>
<evidence type="ECO:0000313" key="2">
    <source>
        <dbReference type="Proteomes" id="UP000014540"/>
    </source>
</evidence>
<evidence type="ECO:0000313" key="1">
    <source>
        <dbReference type="EMBL" id="EPG76097.1"/>
    </source>
</evidence>
<name>S3W7N6_9LEPT</name>
<dbReference type="STRING" id="1193011.LEP1GSC058_0523"/>
<keyword evidence="2" id="KW-1185">Reference proteome</keyword>
<dbReference type="EMBL" id="AKWZ02000002">
    <property type="protein sequence ID" value="EPG76097.1"/>
    <property type="molecule type" value="Genomic_DNA"/>
</dbReference>
<reference evidence="1" key="1">
    <citation type="submission" date="2013-04" db="EMBL/GenBank/DDBJ databases">
        <authorList>
            <person name="Harkins D.M."/>
            <person name="Durkin A.S."/>
            <person name="Selengut J.D."/>
            <person name="Sanka R."/>
            <person name="DePew J."/>
            <person name="Purushe J."/>
            <person name="Ahmed A."/>
            <person name="van der Linden H."/>
            <person name="Goris M.G.A."/>
            <person name="Hartskeerl R.A."/>
            <person name="Vinetz J.M."/>
            <person name="Sutton G.G."/>
            <person name="Nelson W.C."/>
            <person name="Fouts D.E."/>
        </authorList>
    </citation>
    <scope>NUCLEOTIDE SEQUENCE [LARGE SCALE GENOMIC DNA]</scope>
    <source>
        <strain evidence="1">BUT 6</strain>
    </source>
</reference>
<sequence length="43" mass="5130">MGPDRWLARRLYQIYDLLKSLFLAGFRVGAPTKNESYIWLTIR</sequence>
<dbReference type="AlphaFoldDB" id="S3W7N6"/>
<gene>
    <name evidence="1" type="ORF">LEP1GSC058_0523</name>
</gene>
<dbReference type="Proteomes" id="UP000014540">
    <property type="component" value="Unassembled WGS sequence"/>
</dbReference>
<comment type="caution">
    <text evidence="1">The sequence shown here is derived from an EMBL/GenBank/DDBJ whole genome shotgun (WGS) entry which is preliminary data.</text>
</comment>
<protein>
    <submittedName>
        <fullName evidence="1">Uncharacterized protein</fullName>
    </submittedName>
</protein>
<organism evidence="1 2">
    <name type="scientific">Leptospira fainei serovar Hurstbridge str. BUT 6</name>
    <dbReference type="NCBI Taxonomy" id="1193011"/>
    <lineage>
        <taxon>Bacteria</taxon>
        <taxon>Pseudomonadati</taxon>
        <taxon>Spirochaetota</taxon>
        <taxon>Spirochaetia</taxon>
        <taxon>Leptospirales</taxon>
        <taxon>Leptospiraceae</taxon>
        <taxon>Leptospira</taxon>
    </lineage>
</organism>
<proteinExistence type="predicted"/>